<dbReference type="AlphaFoldDB" id="A0A840MIT5"/>
<dbReference type="InterPro" id="IPR011050">
    <property type="entry name" value="Pectin_lyase_fold/virulence"/>
</dbReference>
<sequence length="442" mass="48184">MKHLFLVAWCGLVIATAQAAQIKADPNTYLDRLRQLKPGDELQLAPGTYTKGLPILSLVGDAQRRIVISGAGPNKTRLVAQPFRNTVSIVDAAYVTIRNLLLDGQGMPADGIRAEGHAHWAHHITIENVAIVNHGANQGYVGISTKCPAWGWVIRNNRIVGAGTGMYLGNSDGRAPFVNGLIEENLIVGSLGYNLQIKHQAPRPSLPDMPTGDNVTIIRRNVLVKAVNSSRGKDARPSMLVGHWPLQGPGQYDRYDIYGNLFYGNPSEALFQGEGNLALYNNLFVNPTGDAINIQPHNDVPKQVAVFHNTVLAMGNGINLRNGLLGTEYRQYIQRNAIFATYPVRGGEQAHNVIGDWAAAKKYLSAPTGKPGKLRLDPLPGMLLLNEPTPAWMSGLTESDMDYDARPSHHDYVGAYAETARWPLGLRHHQIVDVSSSGDKKP</sequence>
<dbReference type="SMART" id="SM00710">
    <property type="entry name" value="PbH1"/>
    <property type="match status" value="6"/>
</dbReference>
<protein>
    <recommendedName>
        <fullName evidence="4">Right handed beta helix domain-containing protein</fullName>
    </recommendedName>
</protein>
<name>A0A840MIT5_9PROT</name>
<feature type="chain" id="PRO_5033048918" description="Right handed beta helix domain-containing protein" evidence="1">
    <location>
        <begin position="20"/>
        <end position="442"/>
    </location>
</feature>
<accession>A0A840MIT5</accession>
<evidence type="ECO:0000313" key="2">
    <source>
        <dbReference type="EMBL" id="MBB5018320.1"/>
    </source>
</evidence>
<comment type="caution">
    <text evidence="2">The sequence shown here is derived from an EMBL/GenBank/DDBJ whole genome shotgun (WGS) entry which is preliminary data.</text>
</comment>
<dbReference type="InterPro" id="IPR006626">
    <property type="entry name" value="PbH1"/>
</dbReference>
<organism evidence="2 3">
    <name type="scientific">Chitinivorax tropicus</name>
    <dbReference type="NCBI Taxonomy" id="714531"/>
    <lineage>
        <taxon>Bacteria</taxon>
        <taxon>Pseudomonadati</taxon>
        <taxon>Pseudomonadota</taxon>
        <taxon>Betaproteobacteria</taxon>
        <taxon>Chitinivorax</taxon>
    </lineage>
</organism>
<evidence type="ECO:0008006" key="4">
    <source>
        <dbReference type="Google" id="ProtNLM"/>
    </source>
</evidence>
<keyword evidence="1" id="KW-0732">Signal</keyword>
<dbReference type="SUPFAM" id="SSF51126">
    <property type="entry name" value="Pectin lyase-like"/>
    <property type="match status" value="1"/>
</dbReference>
<dbReference type="EMBL" id="JACHHY010000008">
    <property type="protein sequence ID" value="MBB5018320.1"/>
    <property type="molecule type" value="Genomic_DNA"/>
</dbReference>
<feature type="signal peptide" evidence="1">
    <location>
        <begin position="1"/>
        <end position="19"/>
    </location>
</feature>
<evidence type="ECO:0000313" key="3">
    <source>
        <dbReference type="Proteomes" id="UP000575898"/>
    </source>
</evidence>
<dbReference type="Gene3D" id="2.160.20.10">
    <property type="entry name" value="Single-stranded right-handed beta-helix, Pectin lyase-like"/>
    <property type="match status" value="1"/>
</dbReference>
<proteinExistence type="predicted"/>
<keyword evidence="3" id="KW-1185">Reference proteome</keyword>
<dbReference type="Proteomes" id="UP000575898">
    <property type="component" value="Unassembled WGS sequence"/>
</dbReference>
<reference evidence="2 3" key="1">
    <citation type="submission" date="2020-08" db="EMBL/GenBank/DDBJ databases">
        <title>Genomic Encyclopedia of Type Strains, Phase IV (KMG-IV): sequencing the most valuable type-strain genomes for metagenomic binning, comparative biology and taxonomic classification.</title>
        <authorList>
            <person name="Goeker M."/>
        </authorList>
    </citation>
    <scope>NUCLEOTIDE SEQUENCE [LARGE SCALE GENOMIC DNA]</scope>
    <source>
        <strain evidence="2 3">DSM 27165</strain>
    </source>
</reference>
<gene>
    <name evidence="2" type="ORF">HNQ59_001608</name>
</gene>
<dbReference type="RefSeq" id="WP_184037425.1">
    <property type="nucleotide sequence ID" value="NZ_JACHHY010000008.1"/>
</dbReference>
<evidence type="ECO:0000256" key="1">
    <source>
        <dbReference type="SAM" id="SignalP"/>
    </source>
</evidence>
<dbReference type="InterPro" id="IPR012334">
    <property type="entry name" value="Pectin_lyas_fold"/>
</dbReference>